<dbReference type="Gene3D" id="2.60.120.200">
    <property type="match status" value="1"/>
</dbReference>
<proteinExistence type="predicted"/>
<evidence type="ECO:0000313" key="3">
    <source>
        <dbReference type="EMBL" id="MDQ8209328.1"/>
    </source>
</evidence>
<feature type="signal peptide" evidence="2">
    <location>
        <begin position="1"/>
        <end position="21"/>
    </location>
</feature>
<comment type="caution">
    <text evidence="3">The sequence shown here is derived from an EMBL/GenBank/DDBJ whole genome shotgun (WGS) entry which is preliminary data.</text>
</comment>
<accession>A0ABU1AYY8</accession>
<dbReference type="InterPro" id="IPR013320">
    <property type="entry name" value="ConA-like_dom_sf"/>
</dbReference>
<feature type="region of interest" description="Disordered" evidence="1">
    <location>
        <begin position="46"/>
        <end position="69"/>
    </location>
</feature>
<feature type="compositionally biased region" description="Polar residues" evidence="1">
    <location>
        <begin position="49"/>
        <end position="69"/>
    </location>
</feature>
<dbReference type="NCBIfam" id="TIGR02595">
    <property type="entry name" value="PEP_CTERM"/>
    <property type="match status" value="1"/>
</dbReference>
<dbReference type="InterPro" id="IPR013424">
    <property type="entry name" value="Ice-binding_C"/>
</dbReference>
<keyword evidence="2" id="KW-0732">Signal</keyword>
<name>A0ABU1AYY8_9BACT</name>
<dbReference type="Proteomes" id="UP001225316">
    <property type="component" value="Unassembled WGS sequence"/>
</dbReference>
<dbReference type="SUPFAM" id="SSF49899">
    <property type="entry name" value="Concanavalin A-like lectins/glucanases"/>
    <property type="match status" value="1"/>
</dbReference>
<keyword evidence="4" id="KW-1185">Reference proteome</keyword>
<evidence type="ECO:0000256" key="2">
    <source>
        <dbReference type="SAM" id="SignalP"/>
    </source>
</evidence>
<dbReference type="RefSeq" id="WP_308952230.1">
    <property type="nucleotide sequence ID" value="NZ_JARXHW010000062.1"/>
</dbReference>
<evidence type="ECO:0000256" key="1">
    <source>
        <dbReference type="SAM" id="MobiDB-lite"/>
    </source>
</evidence>
<dbReference type="EMBL" id="JARXHW010000062">
    <property type="protein sequence ID" value="MDQ8209328.1"/>
    <property type="molecule type" value="Genomic_DNA"/>
</dbReference>
<sequence>MRSSSILFTAFITCTACQLSASTIAYYRFESGNFLSDSSGNGAHLTEAGTPSQVSLPETGRGSSFSKIIPQTSTANGSTSSIFSTDRFGEASNGSVQVTSDFTAEAYISMATTTSGTQYIVSDWEYTEGNKRGFAFGVAGTSGVGGGSAGALFLLLSEDGSSTGVFQTGITISKDIDYYVGVSFDESNTSSGITFYAQDLTNNEALLSSSIGHNIASLNNATALFRIGAMNNSTSPFQGFIDEVRISDTPLSQTQLLAVPEPSAYALIAGALSVITLLRRRCS</sequence>
<feature type="chain" id="PRO_5045566715" evidence="2">
    <location>
        <begin position="22"/>
        <end position="283"/>
    </location>
</feature>
<gene>
    <name evidence="3" type="ORF">QEH52_17505</name>
</gene>
<organism evidence="3 4">
    <name type="scientific">Thalassobacterium maritimum</name>
    <dbReference type="NCBI Taxonomy" id="3041265"/>
    <lineage>
        <taxon>Bacteria</taxon>
        <taxon>Pseudomonadati</taxon>
        <taxon>Verrucomicrobiota</taxon>
        <taxon>Opitutia</taxon>
        <taxon>Puniceicoccales</taxon>
        <taxon>Coraliomargaritaceae</taxon>
        <taxon>Thalassobacterium</taxon>
    </lineage>
</organism>
<dbReference type="Pfam" id="PF13385">
    <property type="entry name" value="Laminin_G_3"/>
    <property type="match status" value="1"/>
</dbReference>
<evidence type="ECO:0000313" key="4">
    <source>
        <dbReference type="Proteomes" id="UP001225316"/>
    </source>
</evidence>
<protein>
    <submittedName>
        <fullName evidence="3">PEP-CTERM sorting domain-containing protein</fullName>
    </submittedName>
</protein>
<reference evidence="3 4" key="1">
    <citation type="submission" date="2023-04" db="EMBL/GenBank/DDBJ databases">
        <title>A novel bacteria isolated from coastal sediment.</title>
        <authorList>
            <person name="Liu X.-J."/>
            <person name="Du Z.-J."/>
        </authorList>
    </citation>
    <scope>NUCLEOTIDE SEQUENCE [LARGE SCALE GENOMIC DNA]</scope>
    <source>
        <strain evidence="3 4">SDUM461003</strain>
    </source>
</reference>